<evidence type="ECO:0000313" key="5">
    <source>
        <dbReference type="Proteomes" id="UP000183658"/>
    </source>
</evidence>
<dbReference type="GO" id="GO:0043590">
    <property type="term" value="C:bacterial nucleoid"/>
    <property type="evidence" value="ECO:0007669"/>
    <property type="project" value="TreeGrafter"/>
</dbReference>
<dbReference type="PANTHER" id="PTHR38772">
    <property type="match status" value="1"/>
</dbReference>
<dbReference type="Proteomes" id="UP000183658">
    <property type="component" value="Unassembled WGS sequence"/>
</dbReference>
<name>A0A1H9HA18_FLAFI</name>
<dbReference type="AlphaFoldDB" id="A0A1H9HA18"/>
<evidence type="ECO:0000256" key="2">
    <source>
        <dbReference type="ARBA" id="ARBA00009035"/>
    </source>
</evidence>
<proteinExistence type="inferred from homology"/>
<dbReference type="GO" id="GO:0003727">
    <property type="term" value="F:single-stranded RNA binding"/>
    <property type="evidence" value="ECO:0007669"/>
    <property type="project" value="TreeGrafter"/>
</dbReference>
<keyword evidence="5" id="KW-1185">Reference proteome</keyword>
<dbReference type="InterPro" id="IPR007358">
    <property type="entry name" value="Nucleoid_associated_NdpA"/>
</dbReference>
<accession>A0A1H9HA18</accession>
<dbReference type="RefSeq" id="WP_074722224.1">
    <property type="nucleotide sequence ID" value="NZ_FOFZ01000003.1"/>
</dbReference>
<comment type="similarity">
    <text evidence="2">Belongs to the YejK family.</text>
</comment>
<evidence type="ECO:0000313" key="4">
    <source>
        <dbReference type="EMBL" id="SEQ59175.1"/>
    </source>
</evidence>
<evidence type="ECO:0000256" key="3">
    <source>
        <dbReference type="ARBA" id="ARBA00022490"/>
    </source>
</evidence>
<dbReference type="EMBL" id="FOFZ01000003">
    <property type="protein sequence ID" value="SEQ59175.1"/>
    <property type="molecule type" value="Genomic_DNA"/>
</dbReference>
<reference evidence="5" key="1">
    <citation type="submission" date="2016-10" db="EMBL/GenBank/DDBJ databases">
        <authorList>
            <person name="Varghese N."/>
            <person name="Submissions S."/>
        </authorList>
    </citation>
    <scope>NUCLEOTIDE SEQUENCE [LARGE SCALE GENOMIC DNA]</scope>
    <source>
        <strain evidence="5">DSM 15719</strain>
    </source>
</reference>
<dbReference type="Pfam" id="PF04245">
    <property type="entry name" value="NA37"/>
    <property type="match status" value="1"/>
</dbReference>
<dbReference type="GO" id="GO:0005737">
    <property type="term" value="C:cytoplasm"/>
    <property type="evidence" value="ECO:0007669"/>
    <property type="project" value="UniProtKB-SubCell"/>
</dbReference>
<dbReference type="PANTHER" id="PTHR38772:SF1">
    <property type="entry name" value="NUCLEOID-ASSOCIATED PROTEIN YEJK"/>
    <property type="match status" value="1"/>
</dbReference>
<sequence>MELRKIIIHELIKEKESNNVEIVLSEELVPNNDESTALISALSDSYKSDKILYAIFDNSEGKYFPEKFAEYRENNRNDNDFISFTKLVMGNLVGFIKPVIFATGGYFIFAEYIENGYNFVSIFLIRDVEGKILRKTRNSFSIQTVEYVDTKNLAMACRINENRIDEEEINYLSFTQLRQQEVSEYFKAWISIQQIESSIDYTKALYTIITQIVPPIDPDTTLPYPIETFRNLVYSYTSSSPNDTVNIRDLSQHFYGNPNTVSDYANENNISLDTEFRYNKRQLKKFVKLEVNRDGINLKFSRGTLNEKIRISEDDPNIVIIESASFANALRVEIENN</sequence>
<gene>
    <name evidence="4" type="ORF">SAMN05444355_10371</name>
</gene>
<evidence type="ECO:0000256" key="1">
    <source>
        <dbReference type="ARBA" id="ARBA00004496"/>
    </source>
</evidence>
<comment type="subcellular location">
    <subcellularLocation>
        <location evidence="1">Cytoplasm</location>
    </subcellularLocation>
</comment>
<organism evidence="4 5">
    <name type="scientific">Flavobacterium frigoris</name>
    <dbReference type="NCBI Taxonomy" id="229204"/>
    <lineage>
        <taxon>Bacteria</taxon>
        <taxon>Pseudomonadati</taxon>
        <taxon>Bacteroidota</taxon>
        <taxon>Flavobacteriia</taxon>
        <taxon>Flavobacteriales</taxon>
        <taxon>Flavobacteriaceae</taxon>
        <taxon>Flavobacterium</taxon>
    </lineage>
</organism>
<keyword evidence="3" id="KW-0963">Cytoplasm</keyword>
<dbReference type="GO" id="GO:0003690">
    <property type="term" value="F:double-stranded DNA binding"/>
    <property type="evidence" value="ECO:0007669"/>
    <property type="project" value="TreeGrafter"/>
</dbReference>
<protein>
    <submittedName>
        <fullName evidence="4">Nucleoid-associated protein</fullName>
    </submittedName>
</protein>
<dbReference type="OrthoDB" id="980584at2"/>